<dbReference type="Gene3D" id="1.10.10.10">
    <property type="entry name" value="Winged helix-like DNA-binding domain superfamily/Winged helix DNA-binding domain"/>
    <property type="match status" value="1"/>
</dbReference>
<dbReference type="AlphaFoldDB" id="A0A2A2H8L7"/>
<dbReference type="OrthoDB" id="56053at2157"/>
<dbReference type="RefSeq" id="WP_069585684.1">
    <property type="nucleotide sequence ID" value="NZ_LMVM01000003.1"/>
</dbReference>
<proteinExistence type="predicted"/>
<name>A0A2A2H8L7_METBR</name>
<dbReference type="InterPro" id="IPR036388">
    <property type="entry name" value="WH-like_DNA-bd_sf"/>
</dbReference>
<organism evidence="1 2">
    <name type="scientific">Methanobacterium bryantii</name>
    <dbReference type="NCBI Taxonomy" id="2161"/>
    <lineage>
        <taxon>Archaea</taxon>
        <taxon>Methanobacteriati</taxon>
        <taxon>Methanobacteriota</taxon>
        <taxon>Methanomada group</taxon>
        <taxon>Methanobacteria</taxon>
        <taxon>Methanobacteriales</taxon>
        <taxon>Methanobacteriaceae</taxon>
        <taxon>Methanobacterium</taxon>
    </lineage>
</organism>
<dbReference type="Proteomes" id="UP000217784">
    <property type="component" value="Unassembled WGS sequence"/>
</dbReference>
<gene>
    <name evidence="1" type="ORF">ASJ80_08935</name>
</gene>
<evidence type="ECO:0000313" key="2">
    <source>
        <dbReference type="Proteomes" id="UP000217784"/>
    </source>
</evidence>
<accession>A0A2A2H8L7</accession>
<dbReference type="EMBL" id="LMVM01000003">
    <property type="protein sequence ID" value="PAV05624.1"/>
    <property type="molecule type" value="Genomic_DNA"/>
</dbReference>
<keyword evidence="2" id="KW-1185">Reference proteome</keyword>
<dbReference type="SUPFAM" id="SSF46785">
    <property type="entry name" value="Winged helix' DNA-binding domain"/>
    <property type="match status" value="1"/>
</dbReference>
<reference evidence="1 2" key="1">
    <citation type="journal article" date="2017" name="BMC Genomics">
        <title>Genomic analysis of methanogenic archaea reveals a shift towards energy conservation.</title>
        <authorList>
            <person name="Gilmore S.P."/>
            <person name="Henske J.K."/>
            <person name="Sexton J.A."/>
            <person name="Solomon K.V."/>
            <person name="Seppala S."/>
            <person name="Yoo J.I."/>
            <person name="Huyett L.M."/>
            <person name="Pressman A."/>
            <person name="Cogan J.Z."/>
            <person name="Kivenson V."/>
            <person name="Peng X."/>
            <person name="Tan Y."/>
            <person name="Valentine D.L."/>
            <person name="O'Malley M.A."/>
        </authorList>
    </citation>
    <scope>NUCLEOTIDE SEQUENCE [LARGE SCALE GENOMIC DNA]</scope>
    <source>
        <strain evidence="1 2">M.o.H.</strain>
    </source>
</reference>
<comment type="caution">
    <text evidence="1">The sequence shown here is derived from an EMBL/GenBank/DDBJ whole genome shotgun (WGS) entry which is preliminary data.</text>
</comment>
<evidence type="ECO:0000313" key="1">
    <source>
        <dbReference type="EMBL" id="PAV05624.1"/>
    </source>
</evidence>
<sequence>MTEVGGLRMWILHVIGEFGPSNGVEIMANVQKHYDLQVQWQRKGNHIHPHHNVQSKKLLPGSVYPMLKKMVSEGLIIKQDDGKYDLTENGKIIVTNLFEHFQQRNEHINQGVLSVENSLEAMNWHASYMEELDKEEIAPHEESIELLIERLKKIKESLK</sequence>
<dbReference type="InterPro" id="IPR036390">
    <property type="entry name" value="WH_DNA-bd_sf"/>
</dbReference>
<protein>
    <submittedName>
        <fullName evidence="1">Uncharacterized protein</fullName>
    </submittedName>
</protein>